<dbReference type="KEGG" id="bid:Bind_1956"/>
<keyword evidence="3" id="KW-1185">Reference proteome</keyword>
<dbReference type="eggNOG" id="COG0466">
    <property type="taxonomic scope" value="Bacteria"/>
</dbReference>
<dbReference type="GO" id="GO:0004252">
    <property type="term" value="F:serine-type endopeptidase activity"/>
    <property type="evidence" value="ECO:0007669"/>
    <property type="project" value="UniProtKB-EC"/>
</dbReference>
<proteinExistence type="predicted"/>
<gene>
    <name evidence="2" type="ordered locus">Bind_1956</name>
</gene>
<sequence>MRDFRDAKAMAQTLRENLTAKAITISYSESLELVSKILGISDWNTLSALLQARLRETASPPTRHPGGTVNYPALPIRDFVVFPTMNVPLLVGRDKTKHALDHAFERHREVVLAVQKDPAIEEPGFGDVYEVGVLARLLELERFPDSTMKILVHAHRRVAICGFIGEAGAFQAEIADISEGPIPDAPELIRKVVERFERYVAVHEIDIPQTWPALGQIRDPGRVADVISQHMAMPISKKQSLLATLDPVIRLEKVVALLDGE</sequence>
<name>B2IEI1_BEII9</name>
<dbReference type="Gene3D" id="2.30.130.40">
    <property type="entry name" value="LON domain-like"/>
    <property type="match status" value="1"/>
</dbReference>
<dbReference type="PROSITE" id="PS51787">
    <property type="entry name" value="LON_N"/>
    <property type="match status" value="1"/>
</dbReference>
<dbReference type="Gene3D" id="1.20.58.1480">
    <property type="match status" value="1"/>
</dbReference>
<evidence type="ECO:0000259" key="1">
    <source>
        <dbReference type="PROSITE" id="PS51787"/>
    </source>
</evidence>
<feature type="domain" description="Lon N-terminal" evidence="1">
    <location>
        <begin position="71"/>
        <end position="261"/>
    </location>
</feature>
<keyword evidence="2" id="KW-0378">Hydrolase</keyword>
<dbReference type="HOGENOM" id="CLU_088935_0_0_5"/>
<evidence type="ECO:0000313" key="2">
    <source>
        <dbReference type="EMBL" id="ACB95579.1"/>
    </source>
</evidence>
<dbReference type="InterPro" id="IPR046336">
    <property type="entry name" value="Lon_prtase_N_sf"/>
</dbReference>
<dbReference type="EC" id="3.4.21.53" evidence="2"/>
<evidence type="ECO:0000313" key="3">
    <source>
        <dbReference type="Proteomes" id="UP000001695"/>
    </source>
</evidence>
<reference evidence="2 3" key="2">
    <citation type="journal article" date="2010" name="J. Bacteriol.">
        <title>Complete genome sequence of Beijerinckia indica subsp. indica.</title>
        <authorList>
            <person name="Tamas I."/>
            <person name="Dedysh S.N."/>
            <person name="Liesack W."/>
            <person name="Stott M.B."/>
            <person name="Alam M."/>
            <person name="Murrell J.C."/>
            <person name="Dunfield P.F."/>
        </authorList>
    </citation>
    <scope>NUCLEOTIDE SEQUENCE [LARGE SCALE GENOMIC DNA]</scope>
    <source>
        <strain evidence="3">ATCC 9039 / DSM 1715 / NCIMB 8712</strain>
    </source>
</reference>
<dbReference type="OrthoDB" id="9803104at2"/>
<dbReference type="Pfam" id="PF20066">
    <property type="entry name" value="Glyoxalase_8"/>
    <property type="match status" value="1"/>
</dbReference>
<dbReference type="Pfam" id="PF02190">
    <property type="entry name" value="LON_substr_bdg"/>
    <property type="match status" value="1"/>
</dbReference>
<dbReference type="InterPro" id="IPR045517">
    <property type="entry name" value="Glyoxalase_8"/>
</dbReference>
<dbReference type="STRING" id="395963.Bind_1956"/>
<accession>B2IEI1</accession>
<protein>
    <submittedName>
        <fullName evidence="2">Endopeptidase La</fullName>
        <ecNumber evidence="2">3.4.21.53</ecNumber>
    </submittedName>
</protein>
<dbReference type="InterPro" id="IPR003111">
    <property type="entry name" value="Lon_prtase_N"/>
</dbReference>
<dbReference type="EMBL" id="CP001016">
    <property type="protein sequence ID" value="ACB95579.1"/>
    <property type="molecule type" value="Genomic_DNA"/>
</dbReference>
<organism evidence="2 3">
    <name type="scientific">Beijerinckia indica subsp. indica (strain ATCC 9039 / DSM 1715 / NCIMB 8712)</name>
    <dbReference type="NCBI Taxonomy" id="395963"/>
    <lineage>
        <taxon>Bacteria</taxon>
        <taxon>Pseudomonadati</taxon>
        <taxon>Pseudomonadota</taxon>
        <taxon>Alphaproteobacteria</taxon>
        <taxon>Hyphomicrobiales</taxon>
        <taxon>Beijerinckiaceae</taxon>
        <taxon>Beijerinckia</taxon>
    </lineage>
</organism>
<dbReference type="InterPro" id="IPR015947">
    <property type="entry name" value="PUA-like_sf"/>
</dbReference>
<dbReference type="Proteomes" id="UP000001695">
    <property type="component" value="Chromosome"/>
</dbReference>
<dbReference type="SMART" id="SM00464">
    <property type="entry name" value="LON"/>
    <property type="match status" value="1"/>
</dbReference>
<dbReference type="AlphaFoldDB" id="B2IEI1"/>
<dbReference type="RefSeq" id="WP_012384935.1">
    <property type="nucleotide sequence ID" value="NC_010581.1"/>
</dbReference>
<dbReference type="SUPFAM" id="SSF88697">
    <property type="entry name" value="PUA domain-like"/>
    <property type="match status" value="1"/>
</dbReference>
<reference evidence="3" key="1">
    <citation type="submission" date="2008-03" db="EMBL/GenBank/DDBJ databases">
        <title>Complete sequence of chromosome of Beijerinckia indica subsp. indica ATCC 9039.</title>
        <authorList>
            <consortium name="US DOE Joint Genome Institute"/>
            <person name="Copeland A."/>
            <person name="Lucas S."/>
            <person name="Lapidus A."/>
            <person name="Glavina del Rio T."/>
            <person name="Dalin E."/>
            <person name="Tice H."/>
            <person name="Bruce D."/>
            <person name="Goodwin L."/>
            <person name="Pitluck S."/>
            <person name="LaButti K."/>
            <person name="Schmutz J."/>
            <person name="Larimer F."/>
            <person name="Land M."/>
            <person name="Hauser L."/>
            <person name="Kyrpides N."/>
            <person name="Mikhailova N."/>
            <person name="Dunfield P.F."/>
            <person name="Dedysh S.N."/>
            <person name="Liesack W."/>
            <person name="Saw J.H."/>
            <person name="Alam M."/>
            <person name="Chen Y."/>
            <person name="Murrell J.C."/>
            <person name="Richardson P."/>
        </authorList>
    </citation>
    <scope>NUCLEOTIDE SEQUENCE [LARGE SCALE GENOMIC DNA]</scope>
    <source>
        <strain evidence="3">ATCC 9039 / DSM 1715 / NCIMB 8712</strain>
    </source>
</reference>